<feature type="region of interest" description="Disordered" evidence="1">
    <location>
        <begin position="79"/>
        <end position="103"/>
    </location>
</feature>
<reference evidence="2 3" key="1">
    <citation type="submission" date="2022-10" db="EMBL/GenBank/DDBJ databases">
        <title>The complete genomes of actinobacterial strains from the NBC collection.</title>
        <authorList>
            <person name="Joergensen T.S."/>
            <person name="Alvarez Arevalo M."/>
            <person name="Sterndorff E.B."/>
            <person name="Faurdal D."/>
            <person name="Vuksanovic O."/>
            <person name="Mourched A.-S."/>
            <person name="Charusanti P."/>
            <person name="Shaw S."/>
            <person name="Blin K."/>
            <person name="Weber T."/>
        </authorList>
    </citation>
    <scope>NUCLEOTIDE SEQUENCE [LARGE SCALE GENOMIC DNA]</scope>
    <source>
        <strain evidence="2 3">NBC 01769</strain>
    </source>
</reference>
<evidence type="ECO:0000313" key="2">
    <source>
        <dbReference type="EMBL" id="WSC12044.1"/>
    </source>
</evidence>
<evidence type="ECO:0000313" key="3">
    <source>
        <dbReference type="Proteomes" id="UP001330827"/>
    </source>
</evidence>
<keyword evidence="3" id="KW-1185">Reference proteome</keyword>
<organism evidence="2 3">
    <name type="scientific">Streptomyces brevispora</name>
    <dbReference type="NCBI Taxonomy" id="887462"/>
    <lineage>
        <taxon>Bacteria</taxon>
        <taxon>Bacillati</taxon>
        <taxon>Actinomycetota</taxon>
        <taxon>Actinomycetes</taxon>
        <taxon>Kitasatosporales</taxon>
        <taxon>Streptomycetaceae</taxon>
        <taxon>Streptomyces</taxon>
    </lineage>
</organism>
<proteinExistence type="predicted"/>
<gene>
    <name evidence="2" type="ORF">OIE64_03755</name>
</gene>
<sequence>MACVVDDGVECGQVVGGQLPAEVRAQLPQTRPGVAGGGGRQRGVQVAHEGALGLQHEARAYHVTRPAGGGRLVRPGVEAGLHAGPAHTDVLGQEAGKRLHPPV</sequence>
<name>A0ABZ1FYK4_9ACTN</name>
<dbReference type="RefSeq" id="WP_326590036.1">
    <property type="nucleotide sequence ID" value="NZ_CP109114.1"/>
</dbReference>
<evidence type="ECO:0000256" key="1">
    <source>
        <dbReference type="SAM" id="MobiDB-lite"/>
    </source>
</evidence>
<dbReference type="Proteomes" id="UP001330827">
    <property type="component" value="Chromosome"/>
</dbReference>
<dbReference type="EMBL" id="CP109114">
    <property type="protein sequence ID" value="WSC12044.1"/>
    <property type="molecule type" value="Genomic_DNA"/>
</dbReference>
<accession>A0ABZ1FYK4</accession>
<protein>
    <submittedName>
        <fullName evidence="2">Uncharacterized protein</fullName>
    </submittedName>
</protein>